<keyword evidence="1" id="KW-1133">Transmembrane helix</keyword>
<feature type="transmembrane region" description="Helical" evidence="1">
    <location>
        <begin position="12"/>
        <end position="36"/>
    </location>
</feature>
<evidence type="ECO:0000313" key="3">
    <source>
        <dbReference type="Proteomes" id="UP000656813"/>
    </source>
</evidence>
<reference evidence="2" key="2">
    <citation type="submission" date="2020-09" db="EMBL/GenBank/DDBJ databases">
        <authorList>
            <person name="Sun Q."/>
            <person name="Zhou Y."/>
        </authorList>
    </citation>
    <scope>NUCLEOTIDE SEQUENCE</scope>
    <source>
        <strain evidence="2">CGMCC 1.12777</strain>
    </source>
</reference>
<keyword evidence="3" id="KW-1185">Reference proteome</keyword>
<evidence type="ECO:0000256" key="1">
    <source>
        <dbReference type="SAM" id="Phobius"/>
    </source>
</evidence>
<dbReference type="Proteomes" id="UP000656813">
    <property type="component" value="Unassembled WGS sequence"/>
</dbReference>
<organism evidence="2 3">
    <name type="scientific">Pullulanibacillus pueri</name>
    <dbReference type="NCBI Taxonomy" id="1437324"/>
    <lineage>
        <taxon>Bacteria</taxon>
        <taxon>Bacillati</taxon>
        <taxon>Bacillota</taxon>
        <taxon>Bacilli</taxon>
        <taxon>Bacillales</taxon>
        <taxon>Sporolactobacillaceae</taxon>
        <taxon>Pullulanibacillus</taxon>
    </lineage>
</organism>
<reference evidence="2" key="1">
    <citation type="journal article" date="2014" name="Int. J. Syst. Evol. Microbiol.">
        <title>Complete genome sequence of Corynebacterium casei LMG S-19264T (=DSM 44701T), isolated from a smear-ripened cheese.</title>
        <authorList>
            <consortium name="US DOE Joint Genome Institute (JGI-PGF)"/>
            <person name="Walter F."/>
            <person name="Albersmeier A."/>
            <person name="Kalinowski J."/>
            <person name="Ruckert C."/>
        </authorList>
    </citation>
    <scope>NUCLEOTIDE SEQUENCE</scope>
    <source>
        <strain evidence="2">CGMCC 1.12777</strain>
    </source>
</reference>
<keyword evidence="1" id="KW-0812">Transmembrane</keyword>
<sequence>MDAWWHLFKKEFRLGMPAMLFTIIAFVVIVGLAGYFGIKHGQGTEPAIIAALILIPIHVFYLICYMFDSLQKERKKLHLWLHNPLPGYSLLLAKLVSGLMAMTITLFLCCVVVFIGLNFQNDFREIFDVFTWPNIISTGLFSLINIYLLALDFCIWFIFLWVIYRMLSRRLGGLISFIISLALFCLLVYLENLLAKTHVYDVLTHWGRISIVDIVSGFNFNFSLDPGSHIPADTTAFYLGSYVFEAIIVIILFLISSWILDKKIEV</sequence>
<feature type="transmembrane region" description="Helical" evidence="1">
    <location>
        <begin position="48"/>
        <end position="67"/>
    </location>
</feature>
<accession>A0A8J2ZSJ8</accession>
<evidence type="ECO:0000313" key="2">
    <source>
        <dbReference type="EMBL" id="GGH74022.1"/>
    </source>
</evidence>
<dbReference type="RefSeq" id="WP_188495125.1">
    <property type="nucleotide sequence ID" value="NZ_BMFV01000001.1"/>
</dbReference>
<feature type="transmembrane region" description="Helical" evidence="1">
    <location>
        <begin position="88"/>
        <end position="115"/>
    </location>
</feature>
<proteinExistence type="predicted"/>
<feature type="transmembrane region" description="Helical" evidence="1">
    <location>
        <begin position="236"/>
        <end position="260"/>
    </location>
</feature>
<protein>
    <submittedName>
        <fullName evidence="2">Uncharacterized protein</fullName>
    </submittedName>
</protein>
<name>A0A8J2ZSJ8_9BACL</name>
<keyword evidence="1" id="KW-0472">Membrane</keyword>
<feature type="transmembrane region" description="Helical" evidence="1">
    <location>
        <begin position="171"/>
        <end position="190"/>
    </location>
</feature>
<gene>
    <name evidence="2" type="ORF">GCM10007096_01850</name>
</gene>
<dbReference type="AlphaFoldDB" id="A0A8J2ZSJ8"/>
<comment type="caution">
    <text evidence="2">The sequence shown here is derived from an EMBL/GenBank/DDBJ whole genome shotgun (WGS) entry which is preliminary data.</text>
</comment>
<dbReference type="EMBL" id="BMFV01000001">
    <property type="protein sequence ID" value="GGH74022.1"/>
    <property type="molecule type" value="Genomic_DNA"/>
</dbReference>
<feature type="transmembrane region" description="Helical" evidence="1">
    <location>
        <begin position="135"/>
        <end position="164"/>
    </location>
</feature>